<comment type="similarity">
    <text evidence="9">Belongs to the G-protein coupled receptor 1 family.</text>
</comment>
<organism evidence="10 11">
    <name type="scientific">Paramuricea clavata</name>
    <name type="common">Red gorgonian</name>
    <name type="synonym">Violescent sea-whip</name>
    <dbReference type="NCBI Taxonomy" id="317549"/>
    <lineage>
        <taxon>Eukaryota</taxon>
        <taxon>Metazoa</taxon>
        <taxon>Cnidaria</taxon>
        <taxon>Anthozoa</taxon>
        <taxon>Octocorallia</taxon>
        <taxon>Malacalcyonacea</taxon>
        <taxon>Plexauridae</taxon>
        <taxon>Paramuricea</taxon>
    </lineage>
</organism>
<dbReference type="EMBL" id="CACRXK020007636">
    <property type="protein sequence ID" value="CAB4012806.1"/>
    <property type="molecule type" value="Genomic_DNA"/>
</dbReference>
<keyword evidence="4" id="KW-1133">Transmembrane helix</keyword>
<evidence type="ECO:0000256" key="4">
    <source>
        <dbReference type="ARBA" id="ARBA00022989"/>
    </source>
</evidence>
<evidence type="ECO:0000256" key="2">
    <source>
        <dbReference type="ARBA" id="ARBA00022475"/>
    </source>
</evidence>
<evidence type="ECO:0000256" key="9">
    <source>
        <dbReference type="RuleBase" id="RU000688"/>
    </source>
</evidence>
<keyword evidence="6" id="KW-0472">Membrane</keyword>
<keyword evidence="8 9" id="KW-0807">Transducer</keyword>
<dbReference type="SUPFAM" id="SSF81321">
    <property type="entry name" value="Family A G protein-coupled receptor-like"/>
    <property type="match status" value="1"/>
</dbReference>
<name>A0A7D9INF9_PARCT</name>
<dbReference type="PROSITE" id="PS50262">
    <property type="entry name" value="G_PROTEIN_RECEP_F1_2"/>
    <property type="match status" value="1"/>
</dbReference>
<keyword evidence="5 9" id="KW-0297">G-protein coupled receptor</keyword>
<accession>A0A7D9INF9</accession>
<evidence type="ECO:0000313" key="10">
    <source>
        <dbReference type="EMBL" id="CAB4012806.1"/>
    </source>
</evidence>
<dbReference type="InterPro" id="IPR019426">
    <property type="entry name" value="7TM_GPCR_serpentine_rcpt_Srv"/>
</dbReference>
<dbReference type="GO" id="GO:0004930">
    <property type="term" value="F:G protein-coupled receptor activity"/>
    <property type="evidence" value="ECO:0007669"/>
    <property type="project" value="UniProtKB-KW"/>
</dbReference>
<dbReference type="InterPro" id="IPR050569">
    <property type="entry name" value="TAAR"/>
</dbReference>
<dbReference type="PANTHER" id="PTHR24249">
    <property type="entry name" value="HISTAMINE RECEPTOR-RELATED G-PROTEIN COUPLED RECEPTOR"/>
    <property type="match status" value="1"/>
</dbReference>
<dbReference type="Proteomes" id="UP001152795">
    <property type="component" value="Unassembled WGS sequence"/>
</dbReference>
<gene>
    <name evidence="10" type="ORF">PACLA_8A077588</name>
</gene>
<evidence type="ECO:0000256" key="6">
    <source>
        <dbReference type="ARBA" id="ARBA00023136"/>
    </source>
</evidence>
<keyword evidence="2" id="KW-1003">Cell membrane</keyword>
<reference evidence="10" key="1">
    <citation type="submission" date="2020-04" db="EMBL/GenBank/DDBJ databases">
        <authorList>
            <person name="Alioto T."/>
            <person name="Alioto T."/>
            <person name="Gomez Garrido J."/>
        </authorList>
    </citation>
    <scope>NUCLEOTIDE SEQUENCE</scope>
    <source>
        <strain evidence="10">A484AB</strain>
    </source>
</reference>
<comment type="caution">
    <text evidence="10">The sequence shown here is derived from an EMBL/GenBank/DDBJ whole genome shotgun (WGS) entry which is preliminary data.</text>
</comment>
<dbReference type="PROSITE" id="PS00237">
    <property type="entry name" value="G_PROTEIN_RECEP_F1_1"/>
    <property type="match status" value="1"/>
</dbReference>
<dbReference type="Pfam" id="PF10323">
    <property type="entry name" value="7TM_GPCR_Srv"/>
    <property type="match status" value="1"/>
</dbReference>
<keyword evidence="3 9" id="KW-0812">Transmembrane</keyword>
<dbReference type="CDD" id="cd00637">
    <property type="entry name" value="7tm_classA_rhodopsin-like"/>
    <property type="match status" value="1"/>
</dbReference>
<dbReference type="PRINTS" id="PR00237">
    <property type="entry name" value="GPCRRHODOPSN"/>
</dbReference>
<dbReference type="PANTHER" id="PTHR24249:SF372">
    <property type="entry name" value="G-PROTEIN COUPLED RECEPTORS FAMILY 1 PROFILE DOMAIN-CONTAINING PROTEIN"/>
    <property type="match status" value="1"/>
</dbReference>
<dbReference type="Gene3D" id="1.20.1070.10">
    <property type="entry name" value="Rhodopsin 7-helix transmembrane proteins"/>
    <property type="match status" value="2"/>
</dbReference>
<keyword evidence="7 9" id="KW-0675">Receptor</keyword>
<comment type="subcellular location">
    <subcellularLocation>
        <location evidence="1">Cell membrane</location>
        <topology evidence="1">Multi-pass membrane protein</topology>
    </subcellularLocation>
</comment>
<dbReference type="OrthoDB" id="6611240at2759"/>
<keyword evidence="11" id="KW-1185">Reference proteome</keyword>
<evidence type="ECO:0000256" key="5">
    <source>
        <dbReference type="ARBA" id="ARBA00023040"/>
    </source>
</evidence>
<evidence type="ECO:0000313" key="11">
    <source>
        <dbReference type="Proteomes" id="UP001152795"/>
    </source>
</evidence>
<dbReference type="AlphaFoldDB" id="A0A7D9INF9"/>
<evidence type="ECO:0000256" key="1">
    <source>
        <dbReference type="ARBA" id="ARBA00004651"/>
    </source>
</evidence>
<sequence length="281" mass="31851">MIYLKRSPKFISLSSQAQHQFVRMNERSFSALKRVKNYLCSTMSGDRLNDCMLLAVERDLTDRIDLKKLAIIKVSVVDLLVGIIGLPLLTFVLASNAKGDANCTVSVLAILAAHLITGYSMITLSALNFERYFGIIHPLLHHRNIKRLKIAIFILLFLITTAYVYIRIFLTAKKRSPLQNIPDATAGESKESTMKTKKDNLREIKLAKSCCIIVFLFIFSFLPLSIVNIFLATPLGAVKFRIMQACCVTIVMLNPTLNSVVFFWTRPLLRKAKKIFRKICF</sequence>
<proteinExistence type="inferred from homology"/>
<protein>
    <submittedName>
        <fullName evidence="10">Zinc finger MYM-type 1-like</fullName>
    </submittedName>
</protein>
<evidence type="ECO:0000256" key="7">
    <source>
        <dbReference type="ARBA" id="ARBA00023170"/>
    </source>
</evidence>
<dbReference type="InterPro" id="IPR000276">
    <property type="entry name" value="GPCR_Rhodpsn"/>
</dbReference>
<evidence type="ECO:0000256" key="8">
    <source>
        <dbReference type="ARBA" id="ARBA00023224"/>
    </source>
</evidence>
<dbReference type="GO" id="GO:0005886">
    <property type="term" value="C:plasma membrane"/>
    <property type="evidence" value="ECO:0007669"/>
    <property type="project" value="UniProtKB-SubCell"/>
</dbReference>
<dbReference type="InterPro" id="IPR017452">
    <property type="entry name" value="GPCR_Rhodpsn_7TM"/>
</dbReference>
<evidence type="ECO:0000256" key="3">
    <source>
        <dbReference type="ARBA" id="ARBA00022692"/>
    </source>
</evidence>